<dbReference type="RefSeq" id="WP_100858193.1">
    <property type="nucleotide sequence ID" value="NZ_PGCP01000002.1"/>
</dbReference>
<keyword evidence="2" id="KW-0732">Signal</keyword>
<accession>A0A2M8HEP7</accession>
<feature type="region of interest" description="Disordered" evidence="1">
    <location>
        <begin position="485"/>
        <end position="504"/>
    </location>
</feature>
<name>A0A2M8HEP7_9GAMM</name>
<evidence type="ECO:0000313" key="3">
    <source>
        <dbReference type="EMBL" id="PJC95044.1"/>
    </source>
</evidence>
<dbReference type="AlphaFoldDB" id="A0A2M8HEP7"/>
<dbReference type="Gene3D" id="2.60.40.10">
    <property type="entry name" value="Immunoglobulins"/>
    <property type="match status" value="1"/>
</dbReference>
<dbReference type="EMBL" id="PGCP01000002">
    <property type="protein sequence ID" value="PJC95044.1"/>
    <property type="molecule type" value="Genomic_DNA"/>
</dbReference>
<comment type="caution">
    <text evidence="3">The sequence shown here is derived from an EMBL/GenBank/DDBJ whole genome shotgun (WGS) entry which is preliminary data.</text>
</comment>
<sequence>MHQDSTQWMGKLSILGLAILNISPLAMAQQSSTTGEFRKDNSAPQIYSQEGLVNNFPQKLPLGAAFAPLLTAWDAEDGELSTRISQKSGVNTQQPGHYVAQYQVKDNGLPTVDGFKGWGSVTTTFSLPVTVYDPALEHPVNQLALGALWDEGPVINSSLLMAVGSELSRPLWIPGSGLPLLGERLSIRSFQVKEGVWGGNNRQFALRLTDPASGEVLYDGPLTFSTGTTFTPSAPISVLADRDYQFTLRYLAGASKQGFKRNEAGQFWLNAEGVQEQALYPYAQVLADPANQLAFDPGLSRPLKEKLLSSAGGQELLHVRKLPGAEAQVLNYVIADPALATLQIQQGEGEDRLVLSGLQEGETNLEILANGERVDLVRLIVTAPKAVTLSYSYIAFPGEARTHLWDDGVLIQRDISRRYAPYNIRLSWVDNGVLVHEWDKDGDGYSTDAGRIEQAAPIKEGWIPNQELVFSNLYVMRLTKDDARPCPGTGGGSSTGSGPTDAPPRAGYRAACPGNATELGQSLTLAHELGHNLGLWHTKDTEPNGAANLMYVGRQEGIFFASQWRVIHQTLSSRIAAGDPGVSEAKGPSQNR</sequence>
<dbReference type="Gene3D" id="3.40.390.10">
    <property type="entry name" value="Collagenase (Catalytic Domain)"/>
    <property type="match status" value="1"/>
</dbReference>
<reference evidence="3 4" key="1">
    <citation type="submission" date="2017-11" db="EMBL/GenBank/DDBJ databases">
        <title>Draft genome sequence of environmental isolate Aeromonas lusitania sp. nov. MDC 2473.</title>
        <authorList>
            <person name="Colston S.M."/>
            <person name="Navarro A."/>
            <person name="Martinez-Murcia A.J."/>
            <person name="Graf J."/>
        </authorList>
    </citation>
    <scope>NUCLEOTIDE SEQUENCE [LARGE SCALE GENOMIC DNA]</scope>
    <source>
        <strain evidence="3 4">MDC 2473</strain>
    </source>
</reference>
<dbReference type="Proteomes" id="UP000232060">
    <property type="component" value="Unassembled WGS sequence"/>
</dbReference>
<organism evidence="3 4">
    <name type="scientific">Aeromonas lusitana</name>
    <dbReference type="NCBI Taxonomy" id="931529"/>
    <lineage>
        <taxon>Bacteria</taxon>
        <taxon>Pseudomonadati</taxon>
        <taxon>Pseudomonadota</taxon>
        <taxon>Gammaproteobacteria</taxon>
        <taxon>Aeromonadales</taxon>
        <taxon>Aeromonadaceae</taxon>
        <taxon>Aeromonas</taxon>
    </lineage>
</organism>
<keyword evidence="4" id="KW-1185">Reference proteome</keyword>
<proteinExistence type="predicted"/>
<dbReference type="GO" id="GO:0008237">
    <property type="term" value="F:metallopeptidase activity"/>
    <property type="evidence" value="ECO:0007669"/>
    <property type="project" value="InterPro"/>
</dbReference>
<dbReference type="SUPFAM" id="SSF55486">
    <property type="entry name" value="Metalloproteases ('zincins'), catalytic domain"/>
    <property type="match status" value="2"/>
</dbReference>
<feature type="signal peptide" evidence="2">
    <location>
        <begin position="1"/>
        <end position="28"/>
    </location>
</feature>
<evidence type="ECO:0000256" key="1">
    <source>
        <dbReference type="SAM" id="MobiDB-lite"/>
    </source>
</evidence>
<gene>
    <name evidence="3" type="ORF">CUC44_01255</name>
</gene>
<dbReference type="InterPro" id="IPR013783">
    <property type="entry name" value="Ig-like_fold"/>
</dbReference>
<evidence type="ECO:0000256" key="2">
    <source>
        <dbReference type="SAM" id="SignalP"/>
    </source>
</evidence>
<feature type="chain" id="PRO_5014689302" evidence="2">
    <location>
        <begin position="29"/>
        <end position="592"/>
    </location>
</feature>
<protein>
    <submittedName>
        <fullName evidence="3">Uncharacterized protein</fullName>
    </submittedName>
</protein>
<evidence type="ECO:0000313" key="4">
    <source>
        <dbReference type="Proteomes" id="UP000232060"/>
    </source>
</evidence>
<dbReference type="OrthoDB" id="1114329at2"/>
<dbReference type="InterPro" id="IPR024079">
    <property type="entry name" value="MetalloPept_cat_dom_sf"/>
</dbReference>